<dbReference type="SUPFAM" id="SSF57903">
    <property type="entry name" value="FYVE/PHD zinc finger"/>
    <property type="match status" value="1"/>
</dbReference>
<evidence type="ECO:0000256" key="3">
    <source>
        <dbReference type="ARBA" id="ARBA00022771"/>
    </source>
</evidence>
<feature type="domain" description="PHD-type" evidence="12">
    <location>
        <begin position="172"/>
        <end position="222"/>
    </location>
</feature>
<dbReference type="InterPro" id="IPR011011">
    <property type="entry name" value="Znf_FYVE_PHD"/>
</dbReference>
<evidence type="ECO:0000256" key="1">
    <source>
        <dbReference type="ARBA" id="ARBA00004123"/>
    </source>
</evidence>
<evidence type="ECO:0000256" key="10">
    <source>
        <dbReference type="PROSITE-ProRule" id="PRU00146"/>
    </source>
</evidence>
<dbReference type="InterPro" id="IPR019787">
    <property type="entry name" value="Znf_PHD-finger"/>
</dbReference>
<dbReference type="Pfam" id="PF12269">
    <property type="entry name" value="CpG_bind_C"/>
    <property type="match status" value="1"/>
</dbReference>
<dbReference type="GO" id="GO:0003677">
    <property type="term" value="F:DNA binding"/>
    <property type="evidence" value="ECO:0007669"/>
    <property type="project" value="UniProtKB-KW"/>
</dbReference>
<protein>
    <recommendedName>
        <fullName evidence="9">CXXC-type zinc finger protein 1</fullName>
    </recommendedName>
</protein>
<evidence type="ECO:0000256" key="6">
    <source>
        <dbReference type="ARBA" id="ARBA00023125"/>
    </source>
</evidence>
<dbReference type="Pfam" id="PF00628">
    <property type="entry name" value="PHD"/>
    <property type="match status" value="1"/>
</dbReference>
<dbReference type="InterPro" id="IPR019786">
    <property type="entry name" value="Zinc_finger_PHD-type_CS"/>
</dbReference>
<dbReference type="SMART" id="SM00249">
    <property type="entry name" value="PHD"/>
    <property type="match status" value="1"/>
</dbReference>
<organism evidence="13 14">
    <name type="scientific">Mesorhabditis spiculigera</name>
    <dbReference type="NCBI Taxonomy" id="96644"/>
    <lineage>
        <taxon>Eukaryota</taxon>
        <taxon>Metazoa</taxon>
        <taxon>Ecdysozoa</taxon>
        <taxon>Nematoda</taxon>
        <taxon>Chromadorea</taxon>
        <taxon>Rhabditida</taxon>
        <taxon>Rhabditina</taxon>
        <taxon>Rhabditomorpha</taxon>
        <taxon>Rhabditoidea</taxon>
        <taxon>Rhabditidae</taxon>
        <taxon>Mesorhabditinae</taxon>
        <taxon>Mesorhabditis</taxon>
    </lineage>
</organism>
<keyword evidence="14" id="KW-1185">Reference proteome</keyword>
<dbReference type="AlphaFoldDB" id="A0AA36CUL4"/>
<dbReference type="InterPro" id="IPR022056">
    <property type="entry name" value="CpG-bd_C"/>
</dbReference>
<keyword evidence="7" id="KW-0804">Transcription</keyword>
<dbReference type="Gene3D" id="3.30.40.10">
    <property type="entry name" value="Zinc/RING finger domain, C3HC4 (zinc finger)"/>
    <property type="match status" value="1"/>
</dbReference>
<feature type="compositionally biased region" description="Low complexity" evidence="11">
    <location>
        <begin position="24"/>
        <end position="34"/>
    </location>
</feature>
<feature type="compositionally biased region" description="Basic and acidic residues" evidence="11">
    <location>
        <begin position="665"/>
        <end position="675"/>
    </location>
</feature>
<feature type="region of interest" description="Disordered" evidence="11">
    <location>
        <begin position="1"/>
        <end position="34"/>
    </location>
</feature>
<dbReference type="GO" id="GO:0045893">
    <property type="term" value="P:positive regulation of DNA-templated transcription"/>
    <property type="evidence" value="ECO:0007669"/>
    <property type="project" value="TreeGrafter"/>
</dbReference>
<keyword evidence="8" id="KW-0539">Nucleus</keyword>
<evidence type="ECO:0000256" key="2">
    <source>
        <dbReference type="ARBA" id="ARBA00022723"/>
    </source>
</evidence>
<dbReference type="EMBL" id="CATQJA010002631">
    <property type="protein sequence ID" value="CAJ0574505.1"/>
    <property type="molecule type" value="Genomic_DNA"/>
</dbReference>
<evidence type="ECO:0000256" key="4">
    <source>
        <dbReference type="ARBA" id="ARBA00022833"/>
    </source>
</evidence>
<dbReference type="PROSITE" id="PS50016">
    <property type="entry name" value="ZF_PHD_2"/>
    <property type="match status" value="1"/>
</dbReference>
<evidence type="ECO:0000256" key="9">
    <source>
        <dbReference type="ARBA" id="ARBA00023828"/>
    </source>
</evidence>
<evidence type="ECO:0000313" key="14">
    <source>
        <dbReference type="Proteomes" id="UP001177023"/>
    </source>
</evidence>
<keyword evidence="3 10" id="KW-0863">Zinc-finger</keyword>
<feature type="region of interest" description="Disordered" evidence="11">
    <location>
        <begin position="297"/>
        <end position="326"/>
    </location>
</feature>
<proteinExistence type="predicted"/>
<evidence type="ECO:0000259" key="12">
    <source>
        <dbReference type="PROSITE" id="PS50016"/>
    </source>
</evidence>
<accession>A0AA36CUL4</accession>
<dbReference type="Proteomes" id="UP001177023">
    <property type="component" value="Unassembled WGS sequence"/>
</dbReference>
<keyword evidence="5" id="KW-0805">Transcription regulation</keyword>
<evidence type="ECO:0000313" key="13">
    <source>
        <dbReference type="EMBL" id="CAJ0574505.1"/>
    </source>
</evidence>
<dbReference type="PANTHER" id="PTHR46174">
    <property type="entry name" value="CXXC-TYPE ZINC FINGER PROTEIN 1"/>
    <property type="match status" value="1"/>
</dbReference>
<feature type="region of interest" description="Disordered" evidence="11">
    <location>
        <begin position="646"/>
        <end position="675"/>
    </location>
</feature>
<comment type="subcellular location">
    <subcellularLocation>
        <location evidence="1">Nucleus</location>
    </subcellularLocation>
</comment>
<keyword evidence="4" id="KW-0862">Zinc</keyword>
<feature type="non-terminal residue" evidence="13">
    <location>
        <position position="1"/>
    </location>
</feature>
<reference evidence="13" key="1">
    <citation type="submission" date="2023-06" db="EMBL/GenBank/DDBJ databases">
        <authorList>
            <person name="Delattre M."/>
        </authorList>
    </citation>
    <scope>NUCLEOTIDE SEQUENCE</scope>
    <source>
        <strain evidence="13">AF72</strain>
    </source>
</reference>
<sequence>MDPETTVEMDTTVKMESEPTSEKTTTVNTEPETPVQAAATVKIEPESTVEITTIVNGEPNVLKTPKPEPEEELPPHPPSNPLDDLFSSLDETISRVAEGRKEEVLSSIDESINCVVASVIAMEQPKQQELIIPAEALEQKPTIVTVSAHDAAAQSTSALTEIVTETQDVKPEVYCFCKSSDIKRFMIACEKCDIWFHGDCVKVTKKEGGAIEKWYCSSCITSDPNLKIIYKTITTAAPVEKKKSAEETGNRCVDTNPVGCIHCFRAKNCKECTPEKWAECPHFPCLVVRKEEPAKDFLPEKRKRGRKRKPLDSDDDDDDQIYMGRSKYDPKEVRARALVEVNIATEKKIAARRPRKRENTPHQCLGPECILTARENSKYCSDDCGMRLAEARIKHAKKQSVRYWKQPRQFTEGIRQGKKLEVQIEASFVRAKELVDRMVLVQRWVNAVKAIDPVDSDDENEVDNEAEKGSISYFCPVCAADVGEKALPKHIERCFVKQEKQSELGSSQEMKEQNPDNLFCDALNKTSNTYCKRLRVMCADHYKGELEKELKICGFPLAWNNQKDSAVFDEVYNIFDNIERTLGLGFCQKAKKNCQQHHRWVQITLGLLECERYHVLLRLDEQMERKRMLLNSLSTMGDILTLLGMGPEEEEKKEEVVAAPVPKQEPVDEEAKIED</sequence>
<evidence type="ECO:0000256" key="5">
    <source>
        <dbReference type="ARBA" id="ARBA00023015"/>
    </source>
</evidence>
<evidence type="ECO:0000256" key="7">
    <source>
        <dbReference type="ARBA" id="ARBA00023163"/>
    </source>
</evidence>
<feature type="compositionally biased region" description="Basic and acidic residues" evidence="11">
    <location>
        <begin position="11"/>
        <end position="21"/>
    </location>
</feature>
<keyword evidence="2" id="KW-0479">Metal-binding</keyword>
<dbReference type="PANTHER" id="PTHR46174:SF1">
    <property type="entry name" value="CXXC-TYPE ZINC FINGER PROTEIN 1"/>
    <property type="match status" value="1"/>
</dbReference>
<keyword evidence="6" id="KW-0238">DNA-binding</keyword>
<dbReference type="InterPro" id="IPR037869">
    <property type="entry name" value="Spp1/CFP1"/>
</dbReference>
<gene>
    <name evidence="13" type="ORF">MSPICULIGERA_LOCUS12838</name>
</gene>
<feature type="region of interest" description="Disordered" evidence="11">
    <location>
        <begin position="55"/>
        <end position="86"/>
    </location>
</feature>
<comment type="caution">
    <text evidence="13">The sequence shown here is derived from an EMBL/GenBank/DDBJ whole genome shotgun (WGS) entry which is preliminary data.</text>
</comment>
<dbReference type="PROSITE" id="PS01359">
    <property type="entry name" value="ZF_PHD_1"/>
    <property type="match status" value="1"/>
</dbReference>
<dbReference type="GO" id="GO:0008270">
    <property type="term" value="F:zinc ion binding"/>
    <property type="evidence" value="ECO:0007669"/>
    <property type="project" value="UniProtKB-KW"/>
</dbReference>
<dbReference type="GO" id="GO:0048188">
    <property type="term" value="C:Set1C/COMPASS complex"/>
    <property type="evidence" value="ECO:0007669"/>
    <property type="project" value="InterPro"/>
</dbReference>
<dbReference type="InterPro" id="IPR001965">
    <property type="entry name" value="Znf_PHD"/>
</dbReference>
<evidence type="ECO:0000256" key="8">
    <source>
        <dbReference type="ARBA" id="ARBA00023242"/>
    </source>
</evidence>
<name>A0AA36CUL4_9BILA</name>
<dbReference type="InterPro" id="IPR013083">
    <property type="entry name" value="Znf_RING/FYVE/PHD"/>
</dbReference>
<evidence type="ECO:0000256" key="11">
    <source>
        <dbReference type="SAM" id="MobiDB-lite"/>
    </source>
</evidence>